<comment type="similarity">
    <text evidence="3">Belongs to the peptidase C56 family. HSP31-like subfamily.</text>
</comment>
<dbReference type="EMBL" id="BAAAGF010000002">
    <property type="protein sequence ID" value="GAA0743389.1"/>
    <property type="molecule type" value="Genomic_DNA"/>
</dbReference>
<proteinExistence type="inferred from homology"/>
<sequence length="402" mass="46009">MILSSEFHKKEVMKWDIIRRLALINNNQKMKNIILSITLLLPILLFSQRHEGQKKVLMVVSSYGKDKGVIRPGFEFDEFSQAYLIFKNNNLLIDVASPKGGKVDADQFNKEKLYNKTFLEDKNALKLLENTLATADVNAEDYNAIYIVGGKGAMFDLPYDPSLQDIILNLYKRENTVISSVCHGPAAFVNVKDNDEYIINGIELTSFCNVEEELFGKKWVKEFPFSLENKLKERGASFEQTDFMLSKVVVSGKFVTGQNPFSTTKCAEAVVKSLGNNPVYRKWYDDEKSVYLIQELLNDEKTIKWAEEELEKNKAKYDISLIAAYGYYKILASEENNEELNKGIELFELASPHFFNENLHLFLAKTYVSIGNKEKAKELLNELILKGLLKNKATKLLEELQE</sequence>
<dbReference type="InterPro" id="IPR029062">
    <property type="entry name" value="Class_I_gatase-like"/>
</dbReference>
<dbReference type="InterPro" id="IPR038440">
    <property type="entry name" value="FimV_C_sf"/>
</dbReference>
<keyword evidence="2" id="KW-0456">Lyase</keyword>
<name>A0ABN1JNC5_9FLAO</name>
<evidence type="ECO:0000256" key="2">
    <source>
        <dbReference type="ARBA" id="ARBA00023239"/>
    </source>
</evidence>
<gene>
    <name evidence="5" type="ORF">GCM10009431_16480</name>
</gene>
<evidence type="ECO:0000256" key="1">
    <source>
        <dbReference type="ARBA" id="ARBA00023016"/>
    </source>
</evidence>
<dbReference type="CDD" id="cd03141">
    <property type="entry name" value="GATase1_Hsp31_like"/>
    <property type="match status" value="1"/>
</dbReference>
<protein>
    <recommendedName>
        <fullName evidence="4">DJ-1/PfpI domain-containing protein</fullName>
    </recommendedName>
</protein>
<dbReference type="Gene3D" id="3.40.50.880">
    <property type="match status" value="1"/>
</dbReference>
<evidence type="ECO:0000313" key="6">
    <source>
        <dbReference type="Proteomes" id="UP001500736"/>
    </source>
</evidence>
<dbReference type="InterPro" id="IPR002818">
    <property type="entry name" value="DJ-1/PfpI"/>
</dbReference>
<dbReference type="PANTHER" id="PTHR48094:SF11">
    <property type="entry name" value="GLUTATHIONE-INDEPENDENT GLYOXALASE HSP31-RELATED"/>
    <property type="match status" value="1"/>
</dbReference>
<keyword evidence="1" id="KW-0346">Stress response</keyword>
<accession>A0ABN1JNC5</accession>
<feature type="domain" description="DJ-1/PfpI" evidence="4">
    <location>
        <begin position="71"/>
        <end position="272"/>
    </location>
</feature>
<keyword evidence="6" id="KW-1185">Reference proteome</keyword>
<comment type="caution">
    <text evidence="5">The sequence shown here is derived from an EMBL/GenBank/DDBJ whole genome shotgun (WGS) entry which is preliminary data.</text>
</comment>
<dbReference type="SUPFAM" id="SSF48452">
    <property type="entry name" value="TPR-like"/>
    <property type="match status" value="1"/>
</dbReference>
<dbReference type="SUPFAM" id="SSF52317">
    <property type="entry name" value="Class I glutamine amidotransferase-like"/>
    <property type="match status" value="1"/>
</dbReference>
<evidence type="ECO:0000313" key="5">
    <source>
        <dbReference type="EMBL" id="GAA0743389.1"/>
    </source>
</evidence>
<dbReference type="InterPro" id="IPR050325">
    <property type="entry name" value="Prot/Nucl_acid_deglycase"/>
</dbReference>
<dbReference type="Proteomes" id="UP001500736">
    <property type="component" value="Unassembled WGS sequence"/>
</dbReference>
<organism evidence="5 6">
    <name type="scientific">Gaetbulibacter jejuensis</name>
    <dbReference type="NCBI Taxonomy" id="584607"/>
    <lineage>
        <taxon>Bacteria</taxon>
        <taxon>Pseudomonadati</taxon>
        <taxon>Bacteroidota</taxon>
        <taxon>Flavobacteriia</taxon>
        <taxon>Flavobacteriales</taxon>
        <taxon>Flavobacteriaceae</taxon>
        <taxon>Gaetbulibacter</taxon>
    </lineage>
</organism>
<evidence type="ECO:0000259" key="4">
    <source>
        <dbReference type="Pfam" id="PF01965"/>
    </source>
</evidence>
<dbReference type="RefSeq" id="WP_343797364.1">
    <property type="nucleotide sequence ID" value="NZ_BAAAGF010000002.1"/>
</dbReference>
<evidence type="ECO:0000256" key="3">
    <source>
        <dbReference type="ARBA" id="ARBA00038493"/>
    </source>
</evidence>
<dbReference type="Gene3D" id="1.20.58.2200">
    <property type="match status" value="1"/>
</dbReference>
<dbReference type="PANTHER" id="PTHR48094">
    <property type="entry name" value="PROTEIN/NUCLEIC ACID DEGLYCASE DJ-1-RELATED"/>
    <property type="match status" value="1"/>
</dbReference>
<dbReference type="InterPro" id="IPR011990">
    <property type="entry name" value="TPR-like_helical_dom_sf"/>
</dbReference>
<dbReference type="Pfam" id="PF01965">
    <property type="entry name" value="DJ-1_PfpI"/>
    <property type="match status" value="1"/>
</dbReference>
<reference evidence="5 6" key="1">
    <citation type="journal article" date="2019" name="Int. J. Syst. Evol. Microbiol.">
        <title>The Global Catalogue of Microorganisms (GCM) 10K type strain sequencing project: providing services to taxonomists for standard genome sequencing and annotation.</title>
        <authorList>
            <consortium name="The Broad Institute Genomics Platform"/>
            <consortium name="The Broad Institute Genome Sequencing Center for Infectious Disease"/>
            <person name="Wu L."/>
            <person name="Ma J."/>
        </authorList>
    </citation>
    <scope>NUCLEOTIDE SEQUENCE [LARGE SCALE GENOMIC DNA]</scope>
    <source>
        <strain evidence="5 6">JCM 15976</strain>
    </source>
</reference>